<dbReference type="GO" id="GO:0008270">
    <property type="term" value="F:zinc ion binding"/>
    <property type="evidence" value="ECO:0007669"/>
    <property type="project" value="UniProtKB-KW"/>
</dbReference>
<proteinExistence type="predicted"/>
<sequence>MPKCGYCGKFLSNVDCVRCSKCANNYHRACCSVPTGTTPQGWACQGCKVKTKPDPTSSSRASKTLCGDMSSEKSTPQSDLSENTPTTNNHMLREFMQEIRDLRSELSKTRTEIADCRREILDFKAELHSCGARLTALEDKVSTLETSCEVKSPGNVEKLENTITELKRQLNEREQESLHNDLEISGLPEEKNENILHVTGLIAVKLGMKLEDRDVVFAERVGFPRRNRAAEDATASPRPRAIVVRLARRALRDDLLRAARVRRGLTSADISMPGEPRRFFVNERLTRLNRQLFGMAREAASRAQWKYVWTRNGNIFARKDDGKVAERIKNENDIKKIFIS</sequence>
<keyword evidence="3" id="KW-0862">Zinc</keyword>
<protein>
    <recommendedName>
        <fullName evidence="6">FP protein C-terminal domain-containing protein</fullName>
    </recommendedName>
</protein>
<dbReference type="Gene3D" id="1.20.5.340">
    <property type="match status" value="1"/>
</dbReference>
<keyword evidence="4" id="KW-0175">Coiled coil</keyword>
<dbReference type="PANTHER" id="PTHR11505">
    <property type="entry name" value="L1 TRANSPOSABLE ELEMENT-RELATED"/>
    <property type="match status" value="1"/>
</dbReference>
<evidence type="ECO:0000256" key="3">
    <source>
        <dbReference type="ARBA" id="ARBA00022833"/>
    </source>
</evidence>
<keyword evidence="2" id="KW-0863">Zinc-finger</keyword>
<dbReference type="InterPro" id="IPR057251">
    <property type="entry name" value="FP_C"/>
</dbReference>
<dbReference type="Pfam" id="PF25298">
    <property type="entry name" value="Baculo_FP_2nd"/>
    <property type="match status" value="1"/>
</dbReference>
<evidence type="ECO:0000256" key="5">
    <source>
        <dbReference type="SAM" id="MobiDB-lite"/>
    </source>
</evidence>
<gene>
    <name evidence="7" type="ORF">PARMNEM_LOCUS5712</name>
    <name evidence="8" type="ORF">PARMNEM_LOCUS7663</name>
</gene>
<evidence type="ECO:0000256" key="2">
    <source>
        <dbReference type="ARBA" id="ARBA00022771"/>
    </source>
</evidence>
<evidence type="ECO:0000259" key="6">
    <source>
        <dbReference type="Pfam" id="PF25298"/>
    </source>
</evidence>
<dbReference type="Gene3D" id="3.30.70.1820">
    <property type="entry name" value="L1 transposable element, RRM domain"/>
    <property type="match status" value="1"/>
</dbReference>
<feature type="domain" description="FP protein C-terminal" evidence="6">
    <location>
        <begin position="286"/>
        <end position="337"/>
    </location>
</feature>
<comment type="caution">
    <text evidence="8">The sequence shown here is derived from an EMBL/GenBank/DDBJ whole genome shotgun (WGS) entry which is preliminary data.</text>
</comment>
<evidence type="ECO:0000256" key="4">
    <source>
        <dbReference type="SAM" id="Coils"/>
    </source>
</evidence>
<dbReference type="EMBL" id="CAVLGL010000081">
    <property type="protein sequence ID" value="CAK1586756.1"/>
    <property type="molecule type" value="Genomic_DNA"/>
</dbReference>
<feature type="region of interest" description="Disordered" evidence="5">
    <location>
        <begin position="49"/>
        <end position="88"/>
    </location>
</feature>
<evidence type="ECO:0000313" key="7">
    <source>
        <dbReference type="EMBL" id="CAK1584485.1"/>
    </source>
</evidence>
<dbReference type="InterPro" id="IPR011011">
    <property type="entry name" value="Znf_FYVE_PHD"/>
</dbReference>
<evidence type="ECO:0000256" key="1">
    <source>
        <dbReference type="ARBA" id="ARBA00022723"/>
    </source>
</evidence>
<name>A0AAV1KY91_9NEOP</name>
<dbReference type="EMBL" id="CAVLGL010000068">
    <property type="protein sequence ID" value="CAK1584485.1"/>
    <property type="molecule type" value="Genomic_DNA"/>
</dbReference>
<dbReference type="InterPro" id="IPR019786">
    <property type="entry name" value="Zinc_finger_PHD-type_CS"/>
</dbReference>
<evidence type="ECO:0000313" key="8">
    <source>
        <dbReference type="EMBL" id="CAK1586756.1"/>
    </source>
</evidence>
<accession>A0AAV1KY91</accession>
<dbReference type="Proteomes" id="UP001314205">
    <property type="component" value="Unassembled WGS sequence"/>
</dbReference>
<dbReference type="AlphaFoldDB" id="A0AAV1KY91"/>
<organism evidence="8 9">
    <name type="scientific">Parnassius mnemosyne</name>
    <name type="common">clouded apollo</name>
    <dbReference type="NCBI Taxonomy" id="213953"/>
    <lineage>
        <taxon>Eukaryota</taxon>
        <taxon>Metazoa</taxon>
        <taxon>Ecdysozoa</taxon>
        <taxon>Arthropoda</taxon>
        <taxon>Hexapoda</taxon>
        <taxon>Insecta</taxon>
        <taxon>Pterygota</taxon>
        <taxon>Neoptera</taxon>
        <taxon>Endopterygota</taxon>
        <taxon>Lepidoptera</taxon>
        <taxon>Glossata</taxon>
        <taxon>Ditrysia</taxon>
        <taxon>Papilionoidea</taxon>
        <taxon>Papilionidae</taxon>
        <taxon>Parnassiinae</taxon>
        <taxon>Parnassini</taxon>
        <taxon>Parnassius</taxon>
        <taxon>Driopa</taxon>
    </lineage>
</organism>
<keyword evidence="1" id="KW-0479">Metal-binding</keyword>
<keyword evidence="9" id="KW-1185">Reference proteome</keyword>
<dbReference type="InterPro" id="IPR004244">
    <property type="entry name" value="Transposase_22"/>
</dbReference>
<dbReference type="PROSITE" id="PS01359">
    <property type="entry name" value="ZF_PHD_1"/>
    <property type="match status" value="1"/>
</dbReference>
<dbReference type="SUPFAM" id="SSF57903">
    <property type="entry name" value="FYVE/PHD zinc finger"/>
    <property type="match status" value="1"/>
</dbReference>
<reference evidence="8 9" key="1">
    <citation type="submission" date="2023-11" db="EMBL/GenBank/DDBJ databases">
        <authorList>
            <person name="Hedman E."/>
            <person name="Englund M."/>
            <person name="Stromberg M."/>
            <person name="Nyberg Akerstrom W."/>
            <person name="Nylinder S."/>
            <person name="Jareborg N."/>
            <person name="Kallberg Y."/>
            <person name="Kronander E."/>
        </authorList>
    </citation>
    <scope>NUCLEOTIDE SEQUENCE [LARGE SCALE GENOMIC DNA]</scope>
</reference>
<feature type="coiled-coil region" evidence="4">
    <location>
        <begin position="92"/>
        <end position="119"/>
    </location>
</feature>
<evidence type="ECO:0000313" key="9">
    <source>
        <dbReference type="Proteomes" id="UP001314205"/>
    </source>
</evidence>
<feature type="compositionally biased region" description="Polar residues" evidence="5">
    <location>
        <begin position="72"/>
        <end position="88"/>
    </location>
</feature>